<dbReference type="EMBL" id="FRAJ01000016">
    <property type="protein sequence ID" value="SHK39319.1"/>
    <property type="molecule type" value="Genomic_DNA"/>
</dbReference>
<organism evidence="1 2">
    <name type="scientific">Caminicella sporogenes DSM 14501</name>
    <dbReference type="NCBI Taxonomy" id="1121266"/>
    <lineage>
        <taxon>Bacteria</taxon>
        <taxon>Bacillati</taxon>
        <taxon>Bacillota</taxon>
        <taxon>Clostridia</taxon>
        <taxon>Peptostreptococcales</taxon>
        <taxon>Caminicellaceae</taxon>
        <taxon>Caminicella</taxon>
    </lineage>
</organism>
<dbReference type="STRING" id="1121266.SAMN02745883_01948"/>
<evidence type="ECO:0000313" key="2">
    <source>
        <dbReference type="Proteomes" id="UP000184082"/>
    </source>
</evidence>
<gene>
    <name evidence="1" type="ORF">SAMN02745883_01948</name>
</gene>
<proteinExistence type="predicted"/>
<keyword evidence="2" id="KW-1185">Reference proteome</keyword>
<sequence>MEASQHDMKLIQMGAKVEQISSKMCYVKFTIDDIEVAYVYNINKKGRYFLERIKPYPIPLKEFEKEEDVIKIIDIDVRQFKNAAKSKNMENFIKINKELNKTIKEFEDLFLYYNVPKIEIEIIMDKIKEIHEEIYKTQKMSERVFFDKEPDNL</sequence>
<accession>A0A1M6S3U5</accession>
<protein>
    <submittedName>
        <fullName evidence="1">Uncharacterized protein</fullName>
    </submittedName>
</protein>
<dbReference type="Proteomes" id="UP000184082">
    <property type="component" value="Unassembled WGS sequence"/>
</dbReference>
<name>A0A1M6S3U5_9FIRM</name>
<reference evidence="1 2" key="1">
    <citation type="submission" date="2016-11" db="EMBL/GenBank/DDBJ databases">
        <authorList>
            <person name="Jaros S."/>
            <person name="Januszkiewicz K."/>
            <person name="Wedrychowicz H."/>
        </authorList>
    </citation>
    <scope>NUCLEOTIDE SEQUENCE [LARGE SCALE GENOMIC DNA]</scope>
    <source>
        <strain evidence="1 2">DSM 14501</strain>
    </source>
</reference>
<evidence type="ECO:0000313" key="1">
    <source>
        <dbReference type="EMBL" id="SHK39319.1"/>
    </source>
</evidence>
<dbReference type="AlphaFoldDB" id="A0A1M6S3U5"/>